<dbReference type="InterPro" id="IPR043502">
    <property type="entry name" value="DNA/RNA_pol_sf"/>
</dbReference>
<gene>
    <name evidence="8" type="ORF">SSLN_LOCUS14133</name>
</gene>
<evidence type="ECO:0000256" key="2">
    <source>
        <dbReference type="ARBA" id="ARBA00022695"/>
    </source>
</evidence>
<evidence type="ECO:0000256" key="6">
    <source>
        <dbReference type="ARBA" id="ARBA00022918"/>
    </source>
</evidence>
<dbReference type="GO" id="GO:0016787">
    <property type="term" value="F:hydrolase activity"/>
    <property type="evidence" value="ECO:0007669"/>
    <property type="project" value="UniProtKB-KW"/>
</dbReference>
<feature type="domain" description="Reverse transcriptase" evidence="7">
    <location>
        <begin position="1"/>
        <end position="65"/>
    </location>
</feature>
<evidence type="ECO:0000256" key="5">
    <source>
        <dbReference type="ARBA" id="ARBA00022801"/>
    </source>
</evidence>
<accession>A0A183TCD5</accession>
<dbReference type="Proteomes" id="UP000275846">
    <property type="component" value="Unassembled WGS sequence"/>
</dbReference>
<organism evidence="10">
    <name type="scientific">Schistocephalus solidus</name>
    <name type="common">Tapeworm</name>
    <dbReference type="NCBI Taxonomy" id="70667"/>
    <lineage>
        <taxon>Eukaryota</taxon>
        <taxon>Metazoa</taxon>
        <taxon>Spiralia</taxon>
        <taxon>Lophotrochozoa</taxon>
        <taxon>Platyhelminthes</taxon>
        <taxon>Cestoda</taxon>
        <taxon>Eucestoda</taxon>
        <taxon>Diphyllobothriidea</taxon>
        <taxon>Diphyllobothriidae</taxon>
        <taxon>Schistocephalus</taxon>
    </lineage>
</organism>
<protein>
    <submittedName>
        <fullName evidence="10">Reverse transcriptase domain-containing protein</fullName>
    </submittedName>
</protein>
<keyword evidence="4" id="KW-0255">Endonuclease</keyword>
<evidence type="ECO:0000313" key="10">
    <source>
        <dbReference type="WBParaSite" id="SSLN_0001467101-mRNA-1"/>
    </source>
</evidence>
<dbReference type="PANTHER" id="PTHR37984">
    <property type="entry name" value="PROTEIN CBG26694"/>
    <property type="match status" value="1"/>
</dbReference>
<evidence type="ECO:0000313" key="8">
    <source>
        <dbReference type="EMBL" id="VDM00519.1"/>
    </source>
</evidence>
<dbReference type="OrthoDB" id="5807442at2759"/>
<evidence type="ECO:0000256" key="4">
    <source>
        <dbReference type="ARBA" id="ARBA00022759"/>
    </source>
</evidence>
<keyword evidence="6" id="KW-0695">RNA-directed DNA polymerase</keyword>
<dbReference type="Gene3D" id="3.30.70.270">
    <property type="match status" value="2"/>
</dbReference>
<dbReference type="STRING" id="70667.A0A183TCD5"/>
<keyword evidence="9" id="KW-1185">Reference proteome</keyword>
<dbReference type="InterPro" id="IPR050951">
    <property type="entry name" value="Retrovirus_Pol_polyprotein"/>
</dbReference>
<dbReference type="EMBL" id="UYSU01038679">
    <property type="protein sequence ID" value="VDM00519.1"/>
    <property type="molecule type" value="Genomic_DNA"/>
</dbReference>
<sequence length="329" mass="37554">MDIMLTNIPGKVAYLDDIWFVGRTDKEMLQRLNKVMENIIDYGLKINLEKSVFLRKINPLLGICGKRGRLLTRSRESYSIHECEGAKECARATIIMGWISYFSPFIAGLHKLQPPLNRLLCKDAKFGRSADCQEAFHIIKAKITESTVLSHFEADEETIVYVDASGYGLGSVLLQKDSDRKILSLMQVARALTKAERNYSQIENEALVIIFAVQKFNQFIYGRHFVFHTDHQPLKFLFGTNHGLLQYATKRIQRWSTILLSYDFTIQYVPTQNFGAPDDLSRLSVSDENQEDVVITSTLIQDDEEFRGVIRQVPLTAEHIRATTTADPL</sequence>
<keyword evidence="2" id="KW-0548">Nucleotidyltransferase</keyword>
<dbReference type="InterPro" id="IPR043128">
    <property type="entry name" value="Rev_trsase/Diguanyl_cyclase"/>
</dbReference>
<dbReference type="GO" id="GO:0004519">
    <property type="term" value="F:endonuclease activity"/>
    <property type="evidence" value="ECO:0007669"/>
    <property type="project" value="UniProtKB-KW"/>
</dbReference>
<dbReference type="CDD" id="cd09274">
    <property type="entry name" value="RNase_HI_RT_Ty3"/>
    <property type="match status" value="1"/>
</dbReference>
<dbReference type="PANTHER" id="PTHR37984:SF5">
    <property type="entry name" value="PROTEIN NYNRIN-LIKE"/>
    <property type="match status" value="1"/>
</dbReference>
<keyword evidence="5" id="KW-0378">Hydrolase</keyword>
<keyword evidence="1" id="KW-0808">Transferase</keyword>
<reference evidence="8 9" key="2">
    <citation type="submission" date="2018-11" db="EMBL/GenBank/DDBJ databases">
        <authorList>
            <consortium name="Pathogen Informatics"/>
        </authorList>
    </citation>
    <scope>NUCLEOTIDE SEQUENCE [LARGE SCALE GENOMIC DNA]</scope>
    <source>
        <strain evidence="8 9">NST_G2</strain>
    </source>
</reference>
<dbReference type="InterPro" id="IPR000477">
    <property type="entry name" value="RT_dom"/>
</dbReference>
<dbReference type="WBParaSite" id="SSLN_0001467101-mRNA-1">
    <property type="protein sequence ID" value="SSLN_0001467101-mRNA-1"/>
    <property type="gene ID" value="SSLN_0001467101"/>
</dbReference>
<evidence type="ECO:0000256" key="3">
    <source>
        <dbReference type="ARBA" id="ARBA00022722"/>
    </source>
</evidence>
<keyword evidence="3" id="KW-0540">Nuclease</keyword>
<evidence type="ECO:0000313" key="9">
    <source>
        <dbReference type="Proteomes" id="UP000275846"/>
    </source>
</evidence>
<reference evidence="10" key="1">
    <citation type="submission" date="2016-06" db="UniProtKB">
        <authorList>
            <consortium name="WormBaseParasite"/>
        </authorList>
    </citation>
    <scope>IDENTIFICATION</scope>
</reference>
<proteinExistence type="predicted"/>
<dbReference type="PROSITE" id="PS50878">
    <property type="entry name" value="RT_POL"/>
    <property type="match status" value="1"/>
</dbReference>
<dbReference type="SUPFAM" id="SSF56672">
    <property type="entry name" value="DNA/RNA polymerases"/>
    <property type="match status" value="1"/>
</dbReference>
<name>A0A183TCD5_SCHSO</name>
<dbReference type="AlphaFoldDB" id="A0A183TCD5"/>
<dbReference type="Pfam" id="PF17917">
    <property type="entry name" value="RT_RNaseH"/>
    <property type="match status" value="1"/>
</dbReference>
<dbReference type="GO" id="GO:0003964">
    <property type="term" value="F:RNA-directed DNA polymerase activity"/>
    <property type="evidence" value="ECO:0007669"/>
    <property type="project" value="UniProtKB-KW"/>
</dbReference>
<evidence type="ECO:0000259" key="7">
    <source>
        <dbReference type="PROSITE" id="PS50878"/>
    </source>
</evidence>
<evidence type="ECO:0000256" key="1">
    <source>
        <dbReference type="ARBA" id="ARBA00022679"/>
    </source>
</evidence>
<dbReference type="InterPro" id="IPR041373">
    <property type="entry name" value="RT_RNaseH"/>
</dbReference>